<sequence length="112" mass="11056">MVLAMPQRRRYNQLGEISESFFVLSKLHSSTTFTTVPMPSSAAENAAGPGQQLCHVKGAAAAVASTVAGTAKPVLATGLVFVKGVASKTEGVGVGKAAVLVGGAAAATASLG</sequence>
<reference evidence="1" key="2">
    <citation type="submission" date="2021-02" db="EMBL/GenBank/DDBJ databases">
        <authorList>
            <person name="Kimball J.A."/>
            <person name="Haas M.W."/>
            <person name="Macchietto M."/>
            <person name="Kono T."/>
            <person name="Duquette J."/>
            <person name="Shao M."/>
        </authorList>
    </citation>
    <scope>NUCLEOTIDE SEQUENCE</scope>
    <source>
        <tissue evidence="1">Fresh leaf tissue</tissue>
    </source>
</reference>
<evidence type="ECO:0000313" key="2">
    <source>
        <dbReference type="Proteomes" id="UP000729402"/>
    </source>
</evidence>
<dbReference type="Proteomes" id="UP000729402">
    <property type="component" value="Unassembled WGS sequence"/>
</dbReference>
<comment type="caution">
    <text evidence="1">The sequence shown here is derived from an EMBL/GenBank/DDBJ whole genome shotgun (WGS) entry which is preliminary data.</text>
</comment>
<accession>A0A8J5W683</accession>
<name>A0A8J5W683_ZIZPA</name>
<dbReference type="EMBL" id="JAAALK010000282">
    <property type="protein sequence ID" value="KAG8079804.1"/>
    <property type="molecule type" value="Genomic_DNA"/>
</dbReference>
<dbReference type="AlphaFoldDB" id="A0A8J5W683"/>
<reference evidence="1" key="1">
    <citation type="journal article" date="2021" name="bioRxiv">
        <title>Whole Genome Assembly and Annotation of Northern Wild Rice, Zizania palustris L., Supports a Whole Genome Duplication in the Zizania Genus.</title>
        <authorList>
            <person name="Haas M."/>
            <person name="Kono T."/>
            <person name="Macchietto M."/>
            <person name="Millas R."/>
            <person name="McGilp L."/>
            <person name="Shao M."/>
            <person name="Duquette J."/>
            <person name="Hirsch C.N."/>
            <person name="Kimball J."/>
        </authorList>
    </citation>
    <scope>NUCLEOTIDE SEQUENCE</scope>
    <source>
        <tissue evidence="1">Fresh leaf tissue</tissue>
    </source>
</reference>
<evidence type="ECO:0000313" key="1">
    <source>
        <dbReference type="EMBL" id="KAG8079804.1"/>
    </source>
</evidence>
<protein>
    <submittedName>
        <fullName evidence="1">Uncharacterized protein</fullName>
    </submittedName>
</protein>
<keyword evidence="2" id="KW-1185">Reference proteome</keyword>
<proteinExistence type="predicted"/>
<organism evidence="1 2">
    <name type="scientific">Zizania palustris</name>
    <name type="common">Northern wild rice</name>
    <dbReference type="NCBI Taxonomy" id="103762"/>
    <lineage>
        <taxon>Eukaryota</taxon>
        <taxon>Viridiplantae</taxon>
        <taxon>Streptophyta</taxon>
        <taxon>Embryophyta</taxon>
        <taxon>Tracheophyta</taxon>
        <taxon>Spermatophyta</taxon>
        <taxon>Magnoliopsida</taxon>
        <taxon>Liliopsida</taxon>
        <taxon>Poales</taxon>
        <taxon>Poaceae</taxon>
        <taxon>BOP clade</taxon>
        <taxon>Oryzoideae</taxon>
        <taxon>Oryzeae</taxon>
        <taxon>Zizaniinae</taxon>
        <taxon>Zizania</taxon>
    </lineage>
</organism>
<gene>
    <name evidence="1" type="ORF">GUJ93_ZPchr0007g5411</name>
</gene>